<evidence type="ECO:0008006" key="4">
    <source>
        <dbReference type="Google" id="ProtNLM"/>
    </source>
</evidence>
<evidence type="ECO:0000313" key="3">
    <source>
        <dbReference type="Proteomes" id="UP000033966"/>
    </source>
</evidence>
<gene>
    <name evidence="2" type="ORF">UW92_C0019G0005</name>
</gene>
<dbReference type="EMBL" id="LCKF01000019">
    <property type="protein sequence ID" value="KKT91050.1"/>
    <property type="molecule type" value="Genomic_DNA"/>
</dbReference>
<protein>
    <recommendedName>
        <fullName evidence="4">EamA domain-containing protein</fullName>
    </recommendedName>
</protein>
<dbReference type="Proteomes" id="UP000033966">
    <property type="component" value="Unassembled WGS sequence"/>
</dbReference>
<proteinExistence type="predicted"/>
<comment type="caution">
    <text evidence="2">The sequence shown here is derived from an EMBL/GenBank/DDBJ whole genome shotgun (WGS) entry which is preliminary data.</text>
</comment>
<name>A0A0G1L5F4_9BACT</name>
<reference evidence="2 3" key="1">
    <citation type="journal article" date="2015" name="Nature">
        <title>rRNA introns, odd ribosomes, and small enigmatic genomes across a large radiation of phyla.</title>
        <authorList>
            <person name="Brown C.T."/>
            <person name="Hug L.A."/>
            <person name="Thomas B.C."/>
            <person name="Sharon I."/>
            <person name="Castelle C.J."/>
            <person name="Singh A."/>
            <person name="Wilkins M.J."/>
            <person name="Williams K.H."/>
            <person name="Banfield J.F."/>
        </authorList>
    </citation>
    <scope>NUCLEOTIDE SEQUENCE [LARGE SCALE GENOMIC DNA]</scope>
</reference>
<feature type="transmembrane region" description="Helical" evidence="1">
    <location>
        <begin position="86"/>
        <end position="107"/>
    </location>
</feature>
<evidence type="ECO:0000256" key="1">
    <source>
        <dbReference type="SAM" id="Phobius"/>
    </source>
</evidence>
<keyword evidence="1" id="KW-0812">Transmembrane</keyword>
<sequence length="134" mass="14382">MELKAIIAGLLFGAWPILMQRSHLPGNIQSFVFAGGTFLIVSFFAISGFKNIHDPNWTMAILGAIAGGFGLAVFTKGLALTDENTISAYFVLMIVVQATIPAIYKIVIDGKGINFEKTLGFALAIVATFLLTKK</sequence>
<keyword evidence="1" id="KW-1133">Transmembrane helix</keyword>
<dbReference type="AlphaFoldDB" id="A0A0G1L5F4"/>
<feature type="transmembrane region" description="Helical" evidence="1">
    <location>
        <begin position="30"/>
        <end position="49"/>
    </location>
</feature>
<accession>A0A0G1L5F4</accession>
<keyword evidence="1" id="KW-0472">Membrane</keyword>
<evidence type="ECO:0000313" key="2">
    <source>
        <dbReference type="EMBL" id="KKT91050.1"/>
    </source>
</evidence>
<feature type="transmembrane region" description="Helical" evidence="1">
    <location>
        <begin position="56"/>
        <end position="74"/>
    </location>
</feature>
<organism evidence="2 3">
    <name type="scientific">Candidatus Jorgensenbacteria bacterium GW2011_GWA2_45_13</name>
    <dbReference type="NCBI Taxonomy" id="1618662"/>
    <lineage>
        <taxon>Bacteria</taxon>
        <taxon>Candidatus Joergenseniibacteriota</taxon>
    </lineage>
</organism>
<feature type="transmembrane region" description="Helical" evidence="1">
    <location>
        <begin position="114"/>
        <end position="132"/>
    </location>
</feature>